<name>R7Q4Y5_CHOCR</name>
<evidence type="ECO:0000313" key="2">
    <source>
        <dbReference type="EMBL" id="CDF33607.1"/>
    </source>
</evidence>
<dbReference type="RefSeq" id="XP_005713410.1">
    <property type="nucleotide sequence ID" value="XM_005713353.1"/>
</dbReference>
<dbReference type="KEGG" id="ccp:CHC_T00002146001"/>
<feature type="region of interest" description="Disordered" evidence="1">
    <location>
        <begin position="1"/>
        <end position="29"/>
    </location>
</feature>
<gene>
    <name evidence="2" type="ORF">CHC_T00002146001</name>
</gene>
<organism evidence="2 3">
    <name type="scientific">Chondrus crispus</name>
    <name type="common">Carrageen Irish moss</name>
    <name type="synonym">Polymorpha crispa</name>
    <dbReference type="NCBI Taxonomy" id="2769"/>
    <lineage>
        <taxon>Eukaryota</taxon>
        <taxon>Rhodophyta</taxon>
        <taxon>Florideophyceae</taxon>
        <taxon>Rhodymeniophycidae</taxon>
        <taxon>Gigartinales</taxon>
        <taxon>Gigartinaceae</taxon>
        <taxon>Chondrus</taxon>
    </lineage>
</organism>
<dbReference type="GeneID" id="17321126"/>
<feature type="region of interest" description="Disordered" evidence="1">
    <location>
        <begin position="58"/>
        <end position="92"/>
    </location>
</feature>
<dbReference type="Gramene" id="CDF33607">
    <property type="protein sequence ID" value="CDF33607"/>
    <property type="gene ID" value="CHC_T00002146001"/>
</dbReference>
<evidence type="ECO:0000313" key="3">
    <source>
        <dbReference type="Proteomes" id="UP000012073"/>
    </source>
</evidence>
<protein>
    <submittedName>
        <fullName evidence="2">Uncharacterized protein</fullName>
    </submittedName>
</protein>
<dbReference type="AlphaFoldDB" id="R7Q4Y5"/>
<dbReference type="EMBL" id="HG001651">
    <property type="protein sequence ID" value="CDF33607.1"/>
    <property type="molecule type" value="Genomic_DNA"/>
</dbReference>
<evidence type="ECO:0000256" key="1">
    <source>
        <dbReference type="SAM" id="MobiDB-lite"/>
    </source>
</evidence>
<proteinExistence type="predicted"/>
<sequence>MASTLPPSTPTPCSPPSTRYVPRPPPPPPTTTLLVPTFVSQNSSVCLIAFTCLHLRHKQNKPTNKKKKKHTHTTPTPYPTPPSGPRATTWTSSWPRCRRCRSGRGPRTSCWTRRTGVSAPLAATWYSSGSTSACGLRSTRAPCRRA</sequence>
<dbReference type="Proteomes" id="UP000012073">
    <property type="component" value="Unassembled WGS sequence"/>
</dbReference>
<accession>R7Q4Y5</accession>
<reference evidence="3" key="1">
    <citation type="journal article" date="2013" name="Proc. Natl. Acad. Sci. U.S.A.">
        <title>Genome structure and metabolic features in the red seaweed Chondrus crispus shed light on evolution of the Archaeplastida.</title>
        <authorList>
            <person name="Collen J."/>
            <person name="Porcel B."/>
            <person name="Carre W."/>
            <person name="Ball S.G."/>
            <person name="Chaparro C."/>
            <person name="Tonon T."/>
            <person name="Barbeyron T."/>
            <person name="Michel G."/>
            <person name="Noel B."/>
            <person name="Valentin K."/>
            <person name="Elias M."/>
            <person name="Artiguenave F."/>
            <person name="Arun A."/>
            <person name="Aury J.M."/>
            <person name="Barbosa-Neto J.F."/>
            <person name="Bothwell J.H."/>
            <person name="Bouget F.Y."/>
            <person name="Brillet L."/>
            <person name="Cabello-Hurtado F."/>
            <person name="Capella-Gutierrez S."/>
            <person name="Charrier B."/>
            <person name="Cladiere L."/>
            <person name="Cock J.M."/>
            <person name="Coelho S.M."/>
            <person name="Colleoni C."/>
            <person name="Czjzek M."/>
            <person name="Da Silva C."/>
            <person name="Delage L."/>
            <person name="Denoeud F."/>
            <person name="Deschamps P."/>
            <person name="Dittami S.M."/>
            <person name="Gabaldon T."/>
            <person name="Gachon C.M."/>
            <person name="Groisillier A."/>
            <person name="Herve C."/>
            <person name="Jabbari K."/>
            <person name="Katinka M."/>
            <person name="Kloareg B."/>
            <person name="Kowalczyk N."/>
            <person name="Labadie K."/>
            <person name="Leblanc C."/>
            <person name="Lopez P.J."/>
            <person name="McLachlan D.H."/>
            <person name="Meslet-Cladiere L."/>
            <person name="Moustafa A."/>
            <person name="Nehr Z."/>
            <person name="Nyvall Collen P."/>
            <person name="Panaud O."/>
            <person name="Partensky F."/>
            <person name="Poulain J."/>
            <person name="Rensing S.A."/>
            <person name="Rousvoal S."/>
            <person name="Samson G."/>
            <person name="Symeonidi A."/>
            <person name="Weissenbach J."/>
            <person name="Zambounis A."/>
            <person name="Wincker P."/>
            <person name="Boyen C."/>
        </authorList>
    </citation>
    <scope>NUCLEOTIDE SEQUENCE [LARGE SCALE GENOMIC DNA]</scope>
    <source>
        <strain evidence="3">cv. Stackhouse</strain>
    </source>
</reference>
<keyword evidence="3" id="KW-1185">Reference proteome</keyword>
<feature type="compositionally biased region" description="Basic residues" evidence="1">
    <location>
        <begin position="58"/>
        <end position="72"/>
    </location>
</feature>